<accession>A0A3P7LS94</accession>
<reference evidence="1 2" key="1">
    <citation type="submission" date="2018-11" db="EMBL/GenBank/DDBJ databases">
        <authorList>
            <consortium name="Pathogen Informatics"/>
        </authorList>
    </citation>
    <scope>NUCLEOTIDE SEQUENCE [LARGE SCALE GENOMIC DNA]</scope>
</reference>
<sequence length="141" mass="15174">MAEHATAVVRLKDVSSAQVAAHSAGLSYTFNYAEADILARSDLQVTREQLKSCFSGPQSSTMTSTLDAENWPTQTDTAYTTGYDTTRVIPHEPPVGEHLNLLRNPTETTATTVSLAFFLLSLGHDLTQSTLALASPMVTVT</sequence>
<keyword evidence="2" id="KW-1185">Reference proteome</keyword>
<dbReference type="AlphaFoldDB" id="A0A3P7LS94"/>
<name>A0A3P7LS94_DIBLA</name>
<protein>
    <submittedName>
        <fullName evidence="1">Uncharacterized protein</fullName>
    </submittedName>
</protein>
<gene>
    <name evidence="1" type="ORF">DILT_LOCUS8729</name>
</gene>
<dbReference type="Proteomes" id="UP000281553">
    <property type="component" value="Unassembled WGS sequence"/>
</dbReference>
<proteinExistence type="predicted"/>
<evidence type="ECO:0000313" key="1">
    <source>
        <dbReference type="EMBL" id="VDN12898.1"/>
    </source>
</evidence>
<dbReference type="EMBL" id="UYRU01055031">
    <property type="protein sequence ID" value="VDN12898.1"/>
    <property type="molecule type" value="Genomic_DNA"/>
</dbReference>
<organism evidence="1 2">
    <name type="scientific">Dibothriocephalus latus</name>
    <name type="common">Fish tapeworm</name>
    <name type="synonym">Diphyllobothrium latum</name>
    <dbReference type="NCBI Taxonomy" id="60516"/>
    <lineage>
        <taxon>Eukaryota</taxon>
        <taxon>Metazoa</taxon>
        <taxon>Spiralia</taxon>
        <taxon>Lophotrochozoa</taxon>
        <taxon>Platyhelminthes</taxon>
        <taxon>Cestoda</taxon>
        <taxon>Eucestoda</taxon>
        <taxon>Diphyllobothriidea</taxon>
        <taxon>Diphyllobothriidae</taxon>
        <taxon>Dibothriocephalus</taxon>
    </lineage>
</organism>
<evidence type="ECO:0000313" key="2">
    <source>
        <dbReference type="Proteomes" id="UP000281553"/>
    </source>
</evidence>